<protein>
    <recommendedName>
        <fullName evidence="6">UDP-N-acetylglucosamine--peptide N-acetylglucosaminyltransferase SPINDLY</fullName>
    </recommendedName>
</protein>
<dbReference type="PANTHER" id="PTHR44858:SF1">
    <property type="entry name" value="UDP-N-ACETYLGLUCOSAMINE--PEPTIDE N-ACETYLGLUCOSAMINYLTRANSFERASE SPINDLY-RELATED"/>
    <property type="match status" value="1"/>
</dbReference>
<dbReference type="GO" id="GO:0046813">
    <property type="term" value="P:receptor-mediated virion attachment to host cell"/>
    <property type="evidence" value="ECO:0007669"/>
    <property type="project" value="TreeGrafter"/>
</dbReference>
<dbReference type="EMBL" id="CP017195">
    <property type="protein sequence ID" value="QDJ28054.1"/>
    <property type="molecule type" value="Genomic_DNA"/>
</dbReference>
<evidence type="ECO:0008006" key="6">
    <source>
        <dbReference type="Google" id="ProtNLM"/>
    </source>
</evidence>
<dbReference type="RefSeq" id="WP_109834517.1">
    <property type="nucleotide sequence ID" value="NZ_CP017195.1"/>
</dbReference>
<proteinExistence type="predicted"/>
<dbReference type="Pfam" id="PF11185">
    <property type="entry name" value="DUF2971"/>
    <property type="match status" value="1"/>
</dbReference>
<keyword evidence="2 3" id="KW-0802">TPR repeat</keyword>
<gene>
    <name evidence="4" type="ORF">BHS01_05705</name>
</gene>
<dbReference type="Proteomes" id="UP000516280">
    <property type="component" value="Chromosome"/>
</dbReference>
<feature type="repeat" description="TPR" evidence="3">
    <location>
        <begin position="120"/>
        <end position="153"/>
    </location>
</feature>
<dbReference type="AlphaFoldDB" id="A0A7L4WDU0"/>
<feature type="repeat" description="TPR" evidence="3">
    <location>
        <begin position="154"/>
        <end position="187"/>
    </location>
</feature>
<dbReference type="SMART" id="SM00028">
    <property type="entry name" value="TPR"/>
    <property type="match status" value="5"/>
</dbReference>
<sequence>MLEIDDLKEAIKLNPKDARSYNNLGNAYKAKGEYDKAIENYEKSITIDPNYTGSYNNLGNVYKAKGEYDKVIECYEKSISIDPNCAMPYNNLGVAYKIKGEYDKAIENYEKSISIDPNYDKAYNNLGVVYSAKGEYDKAIEYYEKSIVINPKNAGLYNNLGLSLQFKGEYTKAIENFEKAINLSPSSEKIINNFIDLLKKYKSKQNGSFENIKILNKLNILVEIFRYSRLETEPEKLYHYTKLSTIQNILETKQNDDGQKNEHPNLRLYNTEYMNDPEEGNFFLSYIYENISKNKRDVSANVSRAFITSLTKNKDEIPSWEAYGDKHKGVAIGIEVDIKKNSGTLTSQDADKQYVDAPKLYKILYLDKNSEPTKKNSGNTPYGDDEFSNDIIELIKNNLKVKNLKSEKLLELDKIKYLIKNSKYKYEDEYRIIEYTKDFSKAMYDDGNPKLFLNFNNFIFKEFKFGAKCYNEYEYKPFIYKKMEEIYEYKEKNLKQMISNSEVLIR</sequence>
<reference evidence="4 5" key="1">
    <citation type="submission" date="2016-09" db="EMBL/GenBank/DDBJ databases">
        <title>Lactic acid bacteria from MAP meat Genome sequencing and assembly.</title>
        <authorList>
            <person name="Behr J."/>
            <person name="Hilgarth M."/>
            <person name="Vogel R.F."/>
        </authorList>
    </citation>
    <scope>NUCLEOTIDE SEQUENCE [LARGE SCALE GENOMIC DNA]</scope>
    <source>
        <strain evidence="4 5">TMW21615</strain>
    </source>
</reference>
<feature type="repeat" description="TPR" evidence="3">
    <location>
        <begin position="18"/>
        <end position="51"/>
    </location>
</feature>
<evidence type="ECO:0000256" key="2">
    <source>
        <dbReference type="ARBA" id="ARBA00022803"/>
    </source>
</evidence>
<dbReference type="KEGG" id="lpaa:BHS01_05705"/>
<evidence type="ECO:0000256" key="3">
    <source>
        <dbReference type="PROSITE-ProRule" id="PRU00339"/>
    </source>
</evidence>
<dbReference type="Gene3D" id="1.25.40.10">
    <property type="entry name" value="Tetratricopeptide repeat domain"/>
    <property type="match status" value="3"/>
</dbReference>
<feature type="repeat" description="TPR" evidence="3">
    <location>
        <begin position="52"/>
        <end position="85"/>
    </location>
</feature>
<dbReference type="PANTHER" id="PTHR44858">
    <property type="entry name" value="TETRATRICOPEPTIDE REPEAT PROTEIN 6"/>
    <property type="match status" value="1"/>
</dbReference>
<dbReference type="InterPro" id="IPR019734">
    <property type="entry name" value="TPR_rpt"/>
</dbReference>
<dbReference type="InterPro" id="IPR050498">
    <property type="entry name" value="Ycf3"/>
</dbReference>
<evidence type="ECO:0000256" key="1">
    <source>
        <dbReference type="ARBA" id="ARBA00022737"/>
    </source>
</evidence>
<dbReference type="GO" id="GO:0009279">
    <property type="term" value="C:cell outer membrane"/>
    <property type="evidence" value="ECO:0007669"/>
    <property type="project" value="TreeGrafter"/>
</dbReference>
<accession>A0A7L4WDU0</accession>
<dbReference type="SUPFAM" id="SSF48452">
    <property type="entry name" value="TPR-like"/>
    <property type="match status" value="1"/>
</dbReference>
<evidence type="ECO:0000313" key="5">
    <source>
        <dbReference type="Proteomes" id="UP000516280"/>
    </source>
</evidence>
<feature type="repeat" description="TPR" evidence="3">
    <location>
        <begin position="86"/>
        <end position="119"/>
    </location>
</feature>
<name>A0A7L4WDU0_9LACT</name>
<organism evidence="4 5">
    <name type="scientific">Pseudolactococcus paracarnosus</name>
    <dbReference type="NCBI Taxonomy" id="2749962"/>
    <lineage>
        <taxon>Bacteria</taxon>
        <taxon>Bacillati</taxon>
        <taxon>Bacillota</taxon>
        <taxon>Bacilli</taxon>
        <taxon>Lactobacillales</taxon>
        <taxon>Streptococcaceae</taxon>
        <taxon>Pseudolactococcus</taxon>
    </lineage>
</organism>
<dbReference type="Pfam" id="PF13414">
    <property type="entry name" value="TPR_11"/>
    <property type="match status" value="1"/>
</dbReference>
<dbReference type="InterPro" id="IPR021352">
    <property type="entry name" value="DUF2971"/>
</dbReference>
<keyword evidence="1" id="KW-0677">Repeat</keyword>
<dbReference type="Pfam" id="PF00515">
    <property type="entry name" value="TPR_1"/>
    <property type="match status" value="3"/>
</dbReference>
<evidence type="ECO:0000313" key="4">
    <source>
        <dbReference type="EMBL" id="QDJ28054.1"/>
    </source>
</evidence>
<dbReference type="PROSITE" id="PS50293">
    <property type="entry name" value="TPR_REGION"/>
    <property type="match status" value="5"/>
</dbReference>
<dbReference type="PROSITE" id="PS50005">
    <property type="entry name" value="TPR"/>
    <property type="match status" value="5"/>
</dbReference>
<dbReference type="InterPro" id="IPR011990">
    <property type="entry name" value="TPR-like_helical_dom_sf"/>
</dbReference>